<organism evidence="1 2">
    <name type="scientific">Phialemonium thermophilum</name>
    <dbReference type="NCBI Taxonomy" id="223376"/>
    <lineage>
        <taxon>Eukaryota</taxon>
        <taxon>Fungi</taxon>
        <taxon>Dikarya</taxon>
        <taxon>Ascomycota</taxon>
        <taxon>Pezizomycotina</taxon>
        <taxon>Sordariomycetes</taxon>
        <taxon>Sordariomycetidae</taxon>
        <taxon>Cephalothecales</taxon>
        <taxon>Cephalothecaceae</taxon>
        <taxon>Phialemonium</taxon>
    </lineage>
</organism>
<reference evidence="1 2" key="1">
    <citation type="journal article" date="2024" name="Commun. Biol.">
        <title>Comparative genomic analysis of thermophilic fungi reveals convergent evolutionary adaptations and gene losses.</title>
        <authorList>
            <person name="Steindorff A.S."/>
            <person name="Aguilar-Pontes M.V."/>
            <person name="Robinson A.J."/>
            <person name="Andreopoulos B."/>
            <person name="LaButti K."/>
            <person name="Kuo A."/>
            <person name="Mondo S."/>
            <person name="Riley R."/>
            <person name="Otillar R."/>
            <person name="Haridas S."/>
            <person name="Lipzen A."/>
            <person name="Grimwood J."/>
            <person name="Schmutz J."/>
            <person name="Clum A."/>
            <person name="Reid I.D."/>
            <person name="Moisan M.C."/>
            <person name="Butler G."/>
            <person name="Nguyen T.T.M."/>
            <person name="Dewar K."/>
            <person name="Conant G."/>
            <person name="Drula E."/>
            <person name="Henrissat B."/>
            <person name="Hansel C."/>
            <person name="Singer S."/>
            <person name="Hutchinson M.I."/>
            <person name="de Vries R.P."/>
            <person name="Natvig D.O."/>
            <person name="Powell A.J."/>
            <person name="Tsang A."/>
            <person name="Grigoriev I.V."/>
        </authorList>
    </citation>
    <scope>NUCLEOTIDE SEQUENCE [LARGE SCALE GENOMIC DNA]</scope>
    <source>
        <strain evidence="1 2">ATCC 24622</strain>
    </source>
</reference>
<keyword evidence="2" id="KW-1185">Reference proteome</keyword>
<gene>
    <name evidence="1" type="ORF">VTK73DRAFT_5887</name>
</gene>
<evidence type="ECO:0000313" key="2">
    <source>
        <dbReference type="Proteomes" id="UP001586593"/>
    </source>
</evidence>
<dbReference type="Proteomes" id="UP001586593">
    <property type="component" value="Unassembled WGS sequence"/>
</dbReference>
<proteinExistence type="predicted"/>
<sequence length="98" mass="11036">MIILELSPGSRLPDPPKSEPFFIHICALTPSRHLFSGSEARRPTRRWPQPGDSSALPQVRNVSCMCTWRRGCTDIVLDRLVLSARRLQVPKLENEAGD</sequence>
<dbReference type="EMBL" id="JAZHXJ010000033">
    <property type="protein sequence ID" value="KAL1880500.1"/>
    <property type="molecule type" value="Genomic_DNA"/>
</dbReference>
<accession>A0ABR3XXT6</accession>
<name>A0ABR3XXT6_9PEZI</name>
<evidence type="ECO:0000313" key="1">
    <source>
        <dbReference type="EMBL" id="KAL1880500.1"/>
    </source>
</evidence>
<comment type="caution">
    <text evidence="1">The sequence shown here is derived from an EMBL/GenBank/DDBJ whole genome shotgun (WGS) entry which is preliminary data.</text>
</comment>
<protein>
    <submittedName>
        <fullName evidence="1">Uncharacterized protein</fullName>
    </submittedName>
</protein>